<sequence>MDEMFLKRLQADFPEFKFISGKKFAFRPPKTIVLGPAEPFYALLTLHEVSHAILKHETFRMDVERLRMESEAWEKARELALRYDIEINEGLIQDELDTYRDWLHVKSRCKKCGLTCYQTPDGVYHCPRCENLT</sequence>
<accession>A0ABY0FLK2</accession>
<name>A0ABY0FLK2_9BACT</name>
<dbReference type="Proteomes" id="UP001191019">
    <property type="component" value="Unassembled WGS sequence"/>
</dbReference>
<organism evidence="1 2">
    <name type="scientific">Candidatus Nanosyncoccus alces</name>
    <dbReference type="NCBI Taxonomy" id="2171997"/>
    <lineage>
        <taxon>Bacteria</taxon>
        <taxon>Candidatus Saccharimonadota</taxon>
        <taxon>Candidatus Nanosyncoccalia</taxon>
        <taxon>Candidatus Nanosyncoccales</taxon>
        <taxon>Candidatus Nanosyncoccaceae</taxon>
        <taxon>Candidatus Nanosyncoccus</taxon>
    </lineage>
</organism>
<evidence type="ECO:0008006" key="3">
    <source>
        <dbReference type="Google" id="ProtNLM"/>
    </source>
</evidence>
<reference evidence="1 2" key="2">
    <citation type="journal article" date="2020" name="Cell Rep.">
        <title>Acquisition and Adaptation of Ultra-small Parasitic Reduced Genome Bacteria to Mammalian Hosts.</title>
        <authorList>
            <person name="McLean J.S."/>
            <person name="Bor B."/>
            <person name="Kerns K.A."/>
            <person name="Liu Q."/>
            <person name="To T.T."/>
            <person name="Solden L."/>
            <person name="Hendrickson E.L."/>
            <person name="Wrighton K."/>
            <person name="Shi W."/>
            <person name="He X."/>
        </authorList>
    </citation>
    <scope>NUCLEOTIDE SEQUENCE [LARGE SCALE GENOMIC DNA]</scope>
    <source>
        <strain evidence="1 2">TM7_G3_2_Rum_HOT_351B</strain>
    </source>
</reference>
<comment type="caution">
    <text evidence="1">The sequence shown here is derived from an EMBL/GenBank/DDBJ whole genome shotgun (WGS) entry which is preliminary data.</text>
</comment>
<keyword evidence="2" id="KW-1185">Reference proteome</keyword>
<protein>
    <recommendedName>
        <fullName evidence="3">IrrE N-terminal-like domain-containing protein</fullName>
    </recommendedName>
</protein>
<gene>
    <name evidence="1" type="ORF">G3RUM_00750</name>
</gene>
<proteinExistence type="predicted"/>
<dbReference type="EMBL" id="PRLM01000006">
    <property type="protein sequence ID" value="RYC74592.1"/>
    <property type="molecule type" value="Genomic_DNA"/>
</dbReference>
<evidence type="ECO:0000313" key="2">
    <source>
        <dbReference type="Proteomes" id="UP001191019"/>
    </source>
</evidence>
<reference evidence="1 2" key="1">
    <citation type="journal article" date="2018" name="bioRxiv">
        <title>Evidence of independent acquisition and adaption of ultra-small bacteria to human hosts across the highly diverse yet reduced genomes of the phylum Saccharibacteria.</title>
        <authorList>
            <person name="McLean J.S."/>
            <person name="Bor B."/>
            <person name="To T.T."/>
            <person name="Liu Q."/>
            <person name="Kearns K.A."/>
            <person name="Solden L.M."/>
            <person name="Wrighton K.C."/>
            <person name="He X."/>
            <person name="Shi W."/>
        </authorList>
    </citation>
    <scope>NUCLEOTIDE SEQUENCE [LARGE SCALE GENOMIC DNA]</scope>
    <source>
        <strain evidence="1 2">TM7_G3_2_Rum_HOT_351B</strain>
    </source>
</reference>
<evidence type="ECO:0000313" key="1">
    <source>
        <dbReference type="EMBL" id="RYC74592.1"/>
    </source>
</evidence>